<evidence type="ECO:0000313" key="3">
    <source>
        <dbReference type="Proteomes" id="UP000180036"/>
    </source>
</evidence>
<dbReference type="Proteomes" id="UP000180036">
    <property type="component" value="Unassembled WGS sequence"/>
</dbReference>
<dbReference type="RefSeq" id="WP_045510645.1">
    <property type="nucleotide sequence ID" value="NZ_CP011252.1"/>
</dbReference>
<organism evidence="2 3">
    <name type="scientific">Bacillus amyloliquefaciens</name>
    <name type="common">Bacillus velezensis</name>
    <dbReference type="NCBI Taxonomy" id="1390"/>
    <lineage>
        <taxon>Bacteria</taxon>
        <taxon>Bacillati</taxon>
        <taxon>Bacillota</taxon>
        <taxon>Bacilli</taxon>
        <taxon>Bacillales</taxon>
        <taxon>Bacillaceae</taxon>
        <taxon>Bacillus</taxon>
        <taxon>Bacillus amyloliquefaciens group</taxon>
    </lineage>
</organism>
<dbReference type="InterPro" id="IPR020390">
    <property type="entry name" value="Uncharacterised_YqhV"/>
</dbReference>
<accession>A0AAP7N5U2</accession>
<reference evidence="2 3" key="1">
    <citation type="submission" date="2016-10" db="EMBL/GenBank/DDBJ databases">
        <authorList>
            <person name="Marach S."/>
            <person name="Prathuangwong S."/>
            <person name="Takikawa Y."/>
            <person name="Dohra H."/>
        </authorList>
    </citation>
    <scope>NUCLEOTIDE SEQUENCE [LARGE SCALE GENOMIC DNA]</scope>
    <source>
        <strain evidence="2 3">K2</strain>
    </source>
</reference>
<gene>
    <name evidence="2" type="ORF">BKP66_13260</name>
</gene>
<keyword evidence="1" id="KW-0472">Membrane</keyword>
<dbReference type="AlphaFoldDB" id="A0AAP7N5U2"/>
<dbReference type="EMBL" id="MOEA01000003">
    <property type="protein sequence ID" value="OIK20584.1"/>
    <property type="molecule type" value="Genomic_DNA"/>
</dbReference>
<keyword evidence="1" id="KW-0812">Transmembrane</keyword>
<evidence type="ECO:0008006" key="4">
    <source>
        <dbReference type="Google" id="ProtNLM"/>
    </source>
</evidence>
<evidence type="ECO:0000256" key="1">
    <source>
        <dbReference type="SAM" id="Phobius"/>
    </source>
</evidence>
<feature type="transmembrane region" description="Helical" evidence="1">
    <location>
        <begin position="43"/>
        <end position="66"/>
    </location>
</feature>
<evidence type="ECO:0000313" key="2">
    <source>
        <dbReference type="EMBL" id="OIK20584.1"/>
    </source>
</evidence>
<keyword evidence="1" id="KW-1133">Transmembrane helix</keyword>
<sequence>MKFLFGSINSTVLTMAGLRVLSSLIELSAAIIMIITNDIRKAVVVNSILAVVGPLIFIITMTIGIYQIAGQLSYAKLILIFAGVVLILAGVHK</sequence>
<name>A0AAP7N5U2_BACAM</name>
<protein>
    <recommendedName>
        <fullName evidence="4">YqhV family protein</fullName>
    </recommendedName>
</protein>
<comment type="caution">
    <text evidence="2">The sequence shown here is derived from an EMBL/GenBank/DDBJ whole genome shotgun (WGS) entry which is preliminary data.</text>
</comment>
<feature type="transmembrane region" description="Helical" evidence="1">
    <location>
        <begin position="12"/>
        <end position="36"/>
    </location>
</feature>
<proteinExistence type="predicted"/>
<feature type="transmembrane region" description="Helical" evidence="1">
    <location>
        <begin position="72"/>
        <end position="91"/>
    </location>
</feature>
<dbReference type="Pfam" id="PF10942">
    <property type="entry name" value="DUF2619"/>
    <property type="match status" value="1"/>
</dbReference>